<dbReference type="SMART" id="SM01321">
    <property type="entry name" value="Y1_Tnp"/>
    <property type="match status" value="1"/>
</dbReference>
<dbReference type="InterPro" id="IPR036515">
    <property type="entry name" value="Transposase_17_sf"/>
</dbReference>
<name>A0A8X8LFL9_9BACT</name>
<dbReference type="PANTHER" id="PTHR33360">
    <property type="entry name" value="TRANSPOSASE FOR INSERTION SEQUENCE ELEMENT IS200"/>
    <property type="match status" value="1"/>
</dbReference>
<sequence>MLFNHIKQNAFAKGIHIDRINGYVDHAHCLVFLKPTQTINDIVQLIKGESAHWFNQQANAPPSKLQWQSDYFAVSVSESAIPNVQRYIDNQEAHHQRKTFLQEYNAFLKYHGFSETN</sequence>
<dbReference type="GO" id="GO:0003677">
    <property type="term" value="F:DNA binding"/>
    <property type="evidence" value="ECO:0007669"/>
    <property type="project" value="InterPro"/>
</dbReference>
<dbReference type="EMBL" id="FNNO01000009">
    <property type="protein sequence ID" value="SDX13826.1"/>
    <property type="molecule type" value="Genomic_DNA"/>
</dbReference>
<dbReference type="Pfam" id="PF01797">
    <property type="entry name" value="Y1_Tnp"/>
    <property type="match status" value="1"/>
</dbReference>
<keyword evidence="3" id="KW-1185">Reference proteome</keyword>
<dbReference type="GO" id="GO:0006313">
    <property type="term" value="P:DNA transposition"/>
    <property type="evidence" value="ECO:0007669"/>
    <property type="project" value="InterPro"/>
</dbReference>
<evidence type="ECO:0000313" key="2">
    <source>
        <dbReference type="EMBL" id="SDX13826.1"/>
    </source>
</evidence>
<comment type="caution">
    <text evidence="2">The sequence shown here is derived from an EMBL/GenBank/DDBJ whole genome shotgun (WGS) entry which is preliminary data.</text>
</comment>
<feature type="domain" description="Transposase IS200-like" evidence="1">
    <location>
        <begin position="2"/>
        <end position="91"/>
    </location>
</feature>
<dbReference type="PANTHER" id="PTHR33360:SF2">
    <property type="entry name" value="TRANSPOSASE FOR INSERTION SEQUENCE ELEMENT IS200"/>
    <property type="match status" value="1"/>
</dbReference>
<dbReference type="GO" id="GO:0004803">
    <property type="term" value="F:transposase activity"/>
    <property type="evidence" value="ECO:0007669"/>
    <property type="project" value="InterPro"/>
</dbReference>
<protein>
    <submittedName>
        <fullName evidence="2">Transposase IS200 like</fullName>
    </submittedName>
</protein>
<organism evidence="2 3">
    <name type="scientific">Hydrobacter penzbergensis</name>
    <dbReference type="NCBI Taxonomy" id="1235997"/>
    <lineage>
        <taxon>Bacteria</taxon>
        <taxon>Pseudomonadati</taxon>
        <taxon>Bacteroidota</taxon>
        <taxon>Chitinophagia</taxon>
        <taxon>Chitinophagales</taxon>
        <taxon>Chitinophagaceae</taxon>
        <taxon>Hydrobacter</taxon>
    </lineage>
</organism>
<accession>A0A8X8LFL9</accession>
<evidence type="ECO:0000313" key="3">
    <source>
        <dbReference type="Proteomes" id="UP000198711"/>
    </source>
</evidence>
<dbReference type="InterPro" id="IPR002686">
    <property type="entry name" value="Transposase_17"/>
</dbReference>
<dbReference type="Proteomes" id="UP000198711">
    <property type="component" value="Unassembled WGS sequence"/>
</dbReference>
<evidence type="ECO:0000259" key="1">
    <source>
        <dbReference type="SMART" id="SM01321"/>
    </source>
</evidence>
<proteinExistence type="predicted"/>
<dbReference type="Gene3D" id="3.30.70.1290">
    <property type="entry name" value="Transposase IS200-like"/>
    <property type="match status" value="1"/>
</dbReference>
<gene>
    <name evidence="2" type="ORF">SAMN05444410_109150</name>
</gene>
<reference evidence="2 3" key="1">
    <citation type="submission" date="2016-10" db="EMBL/GenBank/DDBJ databases">
        <authorList>
            <person name="Varghese N."/>
            <person name="Submissions S."/>
        </authorList>
    </citation>
    <scope>NUCLEOTIDE SEQUENCE [LARGE SCALE GENOMIC DNA]</scope>
    <source>
        <strain evidence="2 3">DSM 25353</strain>
    </source>
</reference>
<dbReference type="SUPFAM" id="SSF143422">
    <property type="entry name" value="Transposase IS200-like"/>
    <property type="match status" value="1"/>
</dbReference>
<dbReference type="AlphaFoldDB" id="A0A8X8LFL9"/>